<dbReference type="Gene3D" id="1.10.150.240">
    <property type="entry name" value="Putative phosphatase, domain 2"/>
    <property type="match status" value="1"/>
</dbReference>
<dbReference type="RefSeq" id="WP_123807881.1">
    <property type="nucleotide sequence ID" value="NZ_RKRK01000003.1"/>
</dbReference>
<dbReference type="Gene3D" id="3.40.50.1000">
    <property type="entry name" value="HAD superfamily/HAD-like"/>
    <property type="match status" value="1"/>
</dbReference>
<protein>
    <submittedName>
        <fullName evidence="1">2-haloacid dehalogenase</fullName>
    </submittedName>
</protein>
<dbReference type="InterPro" id="IPR006439">
    <property type="entry name" value="HAD-SF_hydro_IA"/>
</dbReference>
<dbReference type="SFLD" id="SFLDS00003">
    <property type="entry name" value="Haloacid_Dehalogenase"/>
    <property type="match status" value="1"/>
</dbReference>
<dbReference type="InterPro" id="IPR036412">
    <property type="entry name" value="HAD-like_sf"/>
</dbReference>
<dbReference type="InterPro" id="IPR023198">
    <property type="entry name" value="PGP-like_dom2"/>
</dbReference>
<accession>A0A3N5BG80</accession>
<organism evidence="1 2">
    <name type="scientific">Abyssicoccus albus</name>
    <dbReference type="NCBI Taxonomy" id="1817405"/>
    <lineage>
        <taxon>Bacteria</taxon>
        <taxon>Bacillati</taxon>
        <taxon>Bacillota</taxon>
        <taxon>Bacilli</taxon>
        <taxon>Bacillales</taxon>
        <taxon>Abyssicoccaceae</taxon>
    </lineage>
</organism>
<dbReference type="Pfam" id="PF00702">
    <property type="entry name" value="Hydrolase"/>
    <property type="match status" value="1"/>
</dbReference>
<dbReference type="SUPFAM" id="SSF56784">
    <property type="entry name" value="HAD-like"/>
    <property type="match status" value="1"/>
</dbReference>
<dbReference type="AlphaFoldDB" id="A0A3N5BG80"/>
<dbReference type="PANTHER" id="PTHR47478:SF1">
    <property type="entry name" value="PYRIMIDINE 5'-NUCLEOTIDASE YJJG"/>
    <property type="match status" value="1"/>
</dbReference>
<dbReference type="Proteomes" id="UP000277108">
    <property type="component" value="Unassembled WGS sequence"/>
</dbReference>
<dbReference type="OrthoDB" id="9802350at2"/>
<gene>
    <name evidence="1" type="ORF">EDD62_1151</name>
</gene>
<dbReference type="InterPro" id="IPR023214">
    <property type="entry name" value="HAD_sf"/>
</dbReference>
<dbReference type="GO" id="GO:0008253">
    <property type="term" value="F:5'-nucleotidase activity"/>
    <property type="evidence" value="ECO:0007669"/>
    <property type="project" value="InterPro"/>
</dbReference>
<dbReference type="SFLD" id="SFLDG01129">
    <property type="entry name" value="C1.5:_HAD__Beta-PGM__Phosphata"/>
    <property type="match status" value="1"/>
</dbReference>
<evidence type="ECO:0000313" key="2">
    <source>
        <dbReference type="Proteomes" id="UP000277108"/>
    </source>
</evidence>
<reference evidence="1 2" key="1">
    <citation type="submission" date="2018-11" db="EMBL/GenBank/DDBJ databases">
        <title>Genomic Encyclopedia of Type Strains, Phase IV (KMG-IV): sequencing the most valuable type-strain genomes for metagenomic binning, comparative biology and taxonomic classification.</title>
        <authorList>
            <person name="Goeker M."/>
        </authorList>
    </citation>
    <scope>NUCLEOTIDE SEQUENCE [LARGE SCALE GENOMIC DNA]</scope>
    <source>
        <strain evidence="1 2">DSM 29158</strain>
    </source>
</reference>
<dbReference type="NCBIfam" id="TIGR01549">
    <property type="entry name" value="HAD-SF-IA-v1"/>
    <property type="match status" value="1"/>
</dbReference>
<dbReference type="EMBL" id="RKRK01000003">
    <property type="protein sequence ID" value="RPF56513.1"/>
    <property type="molecule type" value="Genomic_DNA"/>
</dbReference>
<name>A0A3N5BG80_9BACL</name>
<proteinExistence type="predicted"/>
<evidence type="ECO:0000313" key="1">
    <source>
        <dbReference type="EMBL" id="RPF56513.1"/>
    </source>
</evidence>
<comment type="caution">
    <text evidence="1">The sequence shown here is derived from an EMBL/GenBank/DDBJ whole genome shotgun (WGS) entry which is preliminary data.</text>
</comment>
<sequence length="221" mass="25894">MYRYIFLDLDKTIFDFDAAENEAIREVFKSEDLTITDDLFAEYKQINQATWRKLETGELTKKEVITKRFELFFERHHIKVDGVQKDRLFRSVLESNTQLIDGAHSLLEYLQNKDYIVCSASNGVYETQMKRLKGTQLFDYFDHHFISEEIGYDKPHVEFFEQAIERLGNIDKKQILMVGDSLTSDIEGANRAKIDACYFGEASNHTAKYQIYTLQALKEIL</sequence>
<dbReference type="PANTHER" id="PTHR47478">
    <property type="match status" value="1"/>
</dbReference>
<keyword evidence="2" id="KW-1185">Reference proteome</keyword>
<dbReference type="InterPro" id="IPR011951">
    <property type="entry name" value="HAD-SF_hydro_IA_YjjG/PynA"/>
</dbReference>
<dbReference type="InterPro" id="IPR052550">
    <property type="entry name" value="Pyrimidine_5'-ntase_YjjG"/>
</dbReference>
<dbReference type="NCBIfam" id="TIGR02254">
    <property type="entry name" value="YjjG_YfnB"/>
    <property type="match status" value="1"/>
</dbReference>